<gene>
    <name evidence="1" type="ORF">QTG54_010637</name>
</gene>
<dbReference type="Proteomes" id="UP001224775">
    <property type="component" value="Unassembled WGS sequence"/>
</dbReference>
<organism evidence="1 2">
    <name type="scientific">Skeletonema marinoi</name>
    <dbReference type="NCBI Taxonomy" id="267567"/>
    <lineage>
        <taxon>Eukaryota</taxon>
        <taxon>Sar</taxon>
        <taxon>Stramenopiles</taxon>
        <taxon>Ochrophyta</taxon>
        <taxon>Bacillariophyta</taxon>
        <taxon>Coscinodiscophyceae</taxon>
        <taxon>Thalassiosirophycidae</taxon>
        <taxon>Thalassiosirales</taxon>
        <taxon>Skeletonemataceae</taxon>
        <taxon>Skeletonema</taxon>
        <taxon>Skeletonema marinoi-dohrnii complex</taxon>
    </lineage>
</organism>
<dbReference type="SUPFAM" id="SSF52058">
    <property type="entry name" value="L domain-like"/>
    <property type="match status" value="1"/>
</dbReference>
<evidence type="ECO:0000313" key="2">
    <source>
        <dbReference type="Proteomes" id="UP001224775"/>
    </source>
</evidence>
<accession>A0AAD8Y3X5</accession>
<dbReference type="PANTHER" id="PTHR45661">
    <property type="entry name" value="SURFACE ANTIGEN"/>
    <property type="match status" value="1"/>
</dbReference>
<dbReference type="PANTHER" id="PTHR45661:SF3">
    <property type="entry name" value="IG-LIKE DOMAIN-CONTAINING PROTEIN"/>
    <property type="match status" value="1"/>
</dbReference>
<sequence length="326" mass="37302">MADNADDVDGADVFIIYRYRGGRAPQHVTHVVIDKSVEVIEDNAFKDCHHLVQVETHDGIRRVSDKAFFRCKSLRRINLRSVCEVSESAFCRCENLKFVEFGETVEIGLMAFGGCSSLQRLNLTSIIITGRGSFRCCEALTDIEFSERLETIREGAFYGCERLRRIAIPLKRGLFVIHDLSFRYNQFDNCGRLRTVDLVGGAHTKTATSLHMHCWRAEVIEEINRINQVLPNTPADYKTEEIQQWMESVIDKIDHYRAEHCRFVKEAVTLLELALWKAKLGEKEENCAEGRTKKAKLGAESARREKRITCGADMVIKNVLPFLRLE</sequence>
<protein>
    <submittedName>
        <fullName evidence="1">Uncharacterized protein</fullName>
    </submittedName>
</protein>
<dbReference type="AlphaFoldDB" id="A0AAD8Y3X5"/>
<dbReference type="EMBL" id="JATAAI010000020">
    <property type="protein sequence ID" value="KAK1738607.1"/>
    <property type="molecule type" value="Genomic_DNA"/>
</dbReference>
<proteinExistence type="predicted"/>
<dbReference type="InterPro" id="IPR053139">
    <property type="entry name" value="Surface_bspA-like"/>
</dbReference>
<dbReference type="Pfam" id="PF13306">
    <property type="entry name" value="LRR_5"/>
    <property type="match status" value="1"/>
</dbReference>
<dbReference type="InterPro" id="IPR032675">
    <property type="entry name" value="LRR_dom_sf"/>
</dbReference>
<name>A0AAD8Y3X5_9STRA</name>
<keyword evidence="2" id="KW-1185">Reference proteome</keyword>
<comment type="caution">
    <text evidence="1">The sequence shown here is derived from an EMBL/GenBank/DDBJ whole genome shotgun (WGS) entry which is preliminary data.</text>
</comment>
<dbReference type="InterPro" id="IPR026906">
    <property type="entry name" value="LRR_5"/>
</dbReference>
<evidence type="ECO:0000313" key="1">
    <source>
        <dbReference type="EMBL" id="KAK1738607.1"/>
    </source>
</evidence>
<dbReference type="Gene3D" id="3.80.10.10">
    <property type="entry name" value="Ribonuclease Inhibitor"/>
    <property type="match status" value="1"/>
</dbReference>
<reference evidence="1" key="1">
    <citation type="submission" date="2023-06" db="EMBL/GenBank/DDBJ databases">
        <title>Survivors Of The Sea: Transcriptome response of Skeletonema marinoi to long-term dormancy.</title>
        <authorList>
            <person name="Pinder M.I.M."/>
            <person name="Kourtchenko O."/>
            <person name="Robertson E.K."/>
            <person name="Larsson T."/>
            <person name="Maumus F."/>
            <person name="Osuna-Cruz C.M."/>
            <person name="Vancaester E."/>
            <person name="Stenow R."/>
            <person name="Vandepoele K."/>
            <person name="Ploug H."/>
            <person name="Bruchert V."/>
            <person name="Godhe A."/>
            <person name="Topel M."/>
        </authorList>
    </citation>
    <scope>NUCLEOTIDE SEQUENCE</scope>
    <source>
        <strain evidence="1">R05AC</strain>
    </source>
</reference>